<evidence type="ECO:0000313" key="2">
    <source>
        <dbReference type="EMBL" id="GAA1901165.1"/>
    </source>
</evidence>
<evidence type="ECO:0000259" key="1">
    <source>
        <dbReference type="Pfam" id="PF01636"/>
    </source>
</evidence>
<comment type="caution">
    <text evidence="2">The sequence shown here is derived from an EMBL/GenBank/DDBJ whole genome shotgun (WGS) entry which is preliminary data.</text>
</comment>
<protein>
    <submittedName>
        <fullName evidence="2">Macrolide 2'-phosphotransferase MphH</fullName>
    </submittedName>
</protein>
<dbReference type="PANTHER" id="PTHR21310">
    <property type="entry name" value="AMINOGLYCOSIDE PHOSPHOTRANSFERASE-RELATED-RELATED"/>
    <property type="match status" value="1"/>
</dbReference>
<dbReference type="Gene3D" id="3.90.1200.10">
    <property type="match status" value="1"/>
</dbReference>
<accession>A0ABN2NSH6</accession>
<reference evidence="2 3" key="1">
    <citation type="journal article" date="2019" name="Int. J. Syst. Evol. Microbiol.">
        <title>The Global Catalogue of Microorganisms (GCM) 10K type strain sequencing project: providing services to taxonomists for standard genome sequencing and annotation.</title>
        <authorList>
            <consortium name="The Broad Institute Genomics Platform"/>
            <consortium name="The Broad Institute Genome Sequencing Center for Infectious Disease"/>
            <person name="Wu L."/>
            <person name="Ma J."/>
        </authorList>
    </citation>
    <scope>NUCLEOTIDE SEQUENCE [LARGE SCALE GENOMIC DNA]</scope>
    <source>
        <strain evidence="2 3">JCM 13316</strain>
    </source>
</reference>
<proteinExistence type="predicted"/>
<dbReference type="CDD" id="cd05152">
    <property type="entry name" value="MPH2"/>
    <property type="match status" value="1"/>
</dbReference>
<organism evidence="2 3">
    <name type="scientific">Arthrobacter gandavensis</name>
    <dbReference type="NCBI Taxonomy" id="169960"/>
    <lineage>
        <taxon>Bacteria</taxon>
        <taxon>Bacillati</taxon>
        <taxon>Actinomycetota</taxon>
        <taxon>Actinomycetes</taxon>
        <taxon>Micrococcales</taxon>
        <taxon>Micrococcaceae</taxon>
        <taxon>Arthrobacter</taxon>
    </lineage>
</organism>
<dbReference type="InterPro" id="IPR051678">
    <property type="entry name" value="AGP_Transferase"/>
</dbReference>
<dbReference type="EMBL" id="BAAALV010000001">
    <property type="protein sequence ID" value="GAA1901165.1"/>
    <property type="molecule type" value="Genomic_DNA"/>
</dbReference>
<dbReference type="InterPro" id="IPR011009">
    <property type="entry name" value="Kinase-like_dom_sf"/>
</dbReference>
<dbReference type="SUPFAM" id="SSF56112">
    <property type="entry name" value="Protein kinase-like (PK-like)"/>
    <property type="match status" value="1"/>
</dbReference>
<sequence>MMSPEAAAEAQPRSEEVCALAASRGLHLEPDRIEFNEAGLDYRVAFAAEAGTGKEWVLRLPRRPDVAANQPREEAILNFVRPRLTVAVPDWRIQAPDLVAYPLLPGRPGLTMGEGNQPVWHFDPGSRGYLTSLGNLIASLHEMDPAAAAAAGIPAETPEEVRGYWANGLENALAEFRVDPGLLDGWRRWLDDDGLWPERTVLTHGELYPAHLLLDEADRIVSVLDWTTAKVSDPALEFMYIQLISPDSFDAVARRYQDAAGIAEPRLAERCHALIAAGPLNYAMFALTTGQHEHREAAQAQLLQGAGNGT</sequence>
<dbReference type="InterPro" id="IPR002575">
    <property type="entry name" value="Aminoglycoside_PTrfase"/>
</dbReference>
<dbReference type="Pfam" id="PF01636">
    <property type="entry name" value="APH"/>
    <property type="match status" value="1"/>
</dbReference>
<keyword evidence="3" id="KW-1185">Reference proteome</keyword>
<dbReference type="PANTHER" id="PTHR21310:SF15">
    <property type="entry name" value="AMINOGLYCOSIDE PHOSPHOTRANSFERASE DOMAIN-CONTAINING PROTEIN"/>
    <property type="match status" value="1"/>
</dbReference>
<feature type="domain" description="Aminoglycoside phosphotransferase" evidence="1">
    <location>
        <begin position="36"/>
        <end position="269"/>
    </location>
</feature>
<dbReference type="Proteomes" id="UP001500784">
    <property type="component" value="Unassembled WGS sequence"/>
</dbReference>
<evidence type="ECO:0000313" key="3">
    <source>
        <dbReference type="Proteomes" id="UP001500784"/>
    </source>
</evidence>
<gene>
    <name evidence="2" type="primary">mphH</name>
    <name evidence="2" type="ORF">GCM10009688_00790</name>
</gene>
<dbReference type="Gene3D" id="3.30.200.20">
    <property type="entry name" value="Phosphorylase Kinase, domain 1"/>
    <property type="match status" value="1"/>
</dbReference>
<name>A0ABN2NSH6_9MICC</name>